<sequence length="425" mass="45886">MKKFLFGTAGLLLIAASCSKNEVVEVNRDGDEISFNVVAGNATKAADIYCNNNKPSGFTVYAESDGKTYINGDRIVSTDGGNTWVNESGTRFWPNESKVDFYAVENGTITWNPDAAEGTAPASIANFEVSTAVASQKDLLYSVKMDQTKGETAETTSPVTLNFRHALSQIVFNAKNTNANLYVEISGVSVVNVGNKNTFAFPTDDTDNNMVDADHDGSFNYTIDYTDGSWGKWNALTSGSTVYPVDFETVKVEGTNTVVDLTANVTGDNTVKNEFNKNALLLLPQTTTAWDPETVPYPGTVGKAENGSYFLVNCAIWNVAGDSINKDTDVLLWGGENGAPKQAAIPAAFTWEQGKKYIYTFIFGEGGGYDPDPEDPDPDPEDPDPVLIPITFEVTVDDFVEVKPSIDVPMEVEVTESTEDAGQGE</sequence>
<feature type="region of interest" description="Disordered" evidence="1">
    <location>
        <begin position="367"/>
        <end position="386"/>
    </location>
</feature>
<dbReference type="CDD" id="cd13120">
    <property type="entry name" value="BF2867_like_N"/>
    <property type="match status" value="1"/>
</dbReference>
<evidence type="ECO:0000256" key="1">
    <source>
        <dbReference type="SAM" id="MobiDB-lite"/>
    </source>
</evidence>
<name>A0A9D9EPK5_9BACT</name>
<dbReference type="InterPro" id="IPR025049">
    <property type="entry name" value="Mfa-like_1"/>
</dbReference>
<reference evidence="2" key="2">
    <citation type="journal article" date="2021" name="PeerJ">
        <title>Extensive microbial diversity within the chicken gut microbiome revealed by metagenomics and culture.</title>
        <authorList>
            <person name="Gilroy R."/>
            <person name="Ravi A."/>
            <person name="Getino M."/>
            <person name="Pursley I."/>
            <person name="Horton D.L."/>
            <person name="Alikhan N.F."/>
            <person name="Baker D."/>
            <person name="Gharbi K."/>
            <person name="Hall N."/>
            <person name="Watson M."/>
            <person name="Adriaenssens E.M."/>
            <person name="Foster-Nyarko E."/>
            <person name="Jarju S."/>
            <person name="Secka A."/>
            <person name="Antonio M."/>
            <person name="Oren A."/>
            <person name="Chaudhuri R.R."/>
            <person name="La Ragione R."/>
            <person name="Hildebrand F."/>
            <person name="Pallen M.J."/>
        </authorList>
    </citation>
    <scope>NUCLEOTIDE SEQUENCE</scope>
    <source>
        <strain evidence="2">B1-20833</strain>
    </source>
</reference>
<proteinExistence type="predicted"/>
<protein>
    <submittedName>
        <fullName evidence="2">Fimbrillin family protein</fullName>
    </submittedName>
</protein>
<evidence type="ECO:0000313" key="3">
    <source>
        <dbReference type="Proteomes" id="UP000823661"/>
    </source>
</evidence>
<reference evidence="2" key="1">
    <citation type="submission" date="2020-10" db="EMBL/GenBank/DDBJ databases">
        <authorList>
            <person name="Gilroy R."/>
        </authorList>
    </citation>
    <scope>NUCLEOTIDE SEQUENCE</scope>
    <source>
        <strain evidence="2">B1-20833</strain>
    </source>
</reference>
<dbReference type="Proteomes" id="UP000823661">
    <property type="component" value="Unassembled WGS sequence"/>
</dbReference>
<comment type="caution">
    <text evidence="2">The sequence shown here is derived from an EMBL/GenBank/DDBJ whole genome shotgun (WGS) entry which is preliminary data.</text>
</comment>
<feature type="compositionally biased region" description="Acidic residues" evidence="1">
    <location>
        <begin position="371"/>
        <end position="384"/>
    </location>
</feature>
<dbReference type="Pfam" id="PF13149">
    <property type="entry name" value="Mfa_like_1"/>
    <property type="match status" value="1"/>
</dbReference>
<dbReference type="PROSITE" id="PS51257">
    <property type="entry name" value="PROKAR_LIPOPROTEIN"/>
    <property type="match status" value="1"/>
</dbReference>
<evidence type="ECO:0000313" key="2">
    <source>
        <dbReference type="EMBL" id="MBO8451309.1"/>
    </source>
</evidence>
<organism evidence="2 3">
    <name type="scientific">Candidatus Cryptobacteroides intestinavium</name>
    <dbReference type="NCBI Taxonomy" id="2840766"/>
    <lineage>
        <taxon>Bacteria</taxon>
        <taxon>Pseudomonadati</taxon>
        <taxon>Bacteroidota</taxon>
        <taxon>Bacteroidia</taxon>
        <taxon>Bacteroidales</taxon>
        <taxon>Candidatus Cryptobacteroides</taxon>
    </lineage>
</organism>
<accession>A0A9D9EPK5</accession>
<gene>
    <name evidence="2" type="ORF">IAC06_00285</name>
</gene>
<dbReference type="EMBL" id="JADIMI010000004">
    <property type="protein sequence ID" value="MBO8451309.1"/>
    <property type="molecule type" value="Genomic_DNA"/>
</dbReference>
<dbReference type="AlphaFoldDB" id="A0A9D9EPK5"/>